<dbReference type="Proteomes" id="UP000696485">
    <property type="component" value="Unassembled WGS sequence"/>
</dbReference>
<dbReference type="GO" id="GO:0032357">
    <property type="term" value="F:oxidized purine DNA binding"/>
    <property type="evidence" value="ECO:0007669"/>
    <property type="project" value="TreeGrafter"/>
</dbReference>
<dbReference type="EC" id="3.2.2.31" evidence="3 13"/>
<dbReference type="InterPro" id="IPR015797">
    <property type="entry name" value="NUDIX_hydrolase-like_dom_sf"/>
</dbReference>
<dbReference type="Gene3D" id="1.10.340.30">
    <property type="entry name" value="Hypothetical protein, domain 2"/>
    <property type="match status" value="1"/>
</dbReference>
<keyword evidence="9 13" id="KW-0408">Iron</keyword>
<dbReference type="InterPro" id="IPR003651">
    <property type="entry name" value="Endonuclease3_FeS-loop_motif"/>
</dbReference>
<evidence type="ECO:0000256" key="2">
    <source>
        <dbReference type="ARBA" id="ARBA00008343"/>
    </source>
</evidence>
<dbReference type="GO" id="GO:0006285">
    <property type="term" value="P:base-excision repair, AP site formation"/>
    <property type="evidence" value="ECO:0007669"/>
    <property type="project" value="UniProtKB-ARBA"/>
</dbReference>
<comment type="function">
    <text evidence="13">Adenine glycosylase active on G-A mispairs.</text>
</comment>
<dbReference type="InterPro" id="IPR029119">
    <property type="entry name" value="MutY_C"/>
</dbReference>
<evidence type="ECO:0000313" key="16">
    <source>
        <dbReference type="EMBL" id="KAF9331310.1"/>
    </source>
</evidence>
<evidence type="ECO:0000256" key="14">
    <source>
        <dbReference type="SAM" id="MobiDB-lite"/>
    </source>
</evidence>
<dbReference type="FunFam" id="1.10.1670.10:FF:000002">
    <property type="entry name" value="Adenine DNA glycosylase"/>
    <property type="match status" value="1"/>
</dbReference>
<dbReference type="GO" id="GO:0000701">
    <property type="term" value="F:purine-specific mismatch base pair DNA N-glycosylase activity"/>
    <property type="evidence" value="ECO:0007669"/>
    <property type="project" value="UniProtKB-EC"/>
</dbReference>
<accession>A0A9P5SMI4</accession>
<dbReference type="GO" id="GO:0035485">
    <property type="term" value="F:adenine/guanine mispair binding"/>
    <property type="evidence" value="ECO:0007669"/>
    <property type="project" value="TreeGrafter"/>
</dbReference>
<comment type="catalytic activity">
    <reaction evidence="1 13">
        <text>Hydrolyzes free adenine bases from 7,8-dihydro-8-oxoguanine:adenine mismatched double-stranded DNA, leaving an apurinic site.</text>
        <dbReference type="EC" id="3.2.2.31"/>
    </reaction>
</comment>
<evidence type="ECO:0000256" key="7">
    <source>
        <dbReference type="ARBA" id="ARBA00022763"/>
    </source>
</evidence>
<evidence type="ECO:0000256" key="13">
    <source>
        <dbReference type="RuleBase" id="RU365096"/>
    </source>
</evidence>
<name>A0A9P5SMI4_9FUNG</name>
<organism evidence="16 17">
    <name type="scientific">Podila minutissima</name>
    <dbReference type="NCBI Taxonomy" id="64525"/>
    <lineage>
        <taxon>Eukaryota</taxon>
        <taxon>Fungi</taxon>
        <taxon>Fungi incertae sedis</taxon>
        <taxon>Mucoromycota</taxon>
        <taxon>Mortierellomycotina</taxon>
        <taxon>Mortierellomycetes</taxon>
        <taxon>Mortierellales</taxon>
        <taxon>Mortierellaceae</taxon>
        <taxon>Podila</taxon>
    </lineage>
</organism>
<dbReference type="Gene3D" id="3.90.79.10">
    <property type="entry name" value="Nucleoside Triphosphate Pyrophosphohydrolase"/>
    <property type="match status" value="1"/>
</dbReference>
<evidence type="ECO:0000256" key="8">
    <source>
        <dbReference type="ARBA" id="ARBA00022801"/>
    </source>
</evidence>
<dbReference type="GO" id="GO:0051539">
    <property type="term" value="F:4 iron, 4 sulfur cluster binding"/>
    <property type="evidence" value="ECO:0007669"/>
    <property type="project" value="UniProtKB-UniRule"/>
</dbReference>
<keyword evidence="11" id="KW-0234">DNA repair</keyword>
<dbReference type="Pfam" id="PF10576">
    <property type="entry name" value="EndIII_4Fe-2S"/>
    <property type="match status" value="1"/>
</dbReference>
<dbReference type="SMART" id="SM00525">
    <property type="entry name" value="FES"/>
    <property type="match status" value="1"/>
</dbReference>
<dbReference type="SUPFAM" id="SSF48150">
    <property type="entry name" value="DNA-glycosylase"/>
    <property type="match status" value="1"/>
</dbReference>
<keyword evidence="12 13" id="KW-0326">Glycosidase</keyword>
<dbReference type="GO" id="GO:0046872">
    <property type="term" value="F:metal ion binding"/>
    <property type="evidence" value="ECO:0007669"/>
    <property type="project" value="UniProtKB-UniRule"/>
</dbReference>
<evidence type="ECO:0000256" key="10">
    <source>
        <dbReference type="ARBA" id="ARBA00023014"/>
    </source>
</evidence>
<dbReference type="Pfam" id="PF14815">
    <property type="entry name" value="NUDIX_4"/>
    <property type="match status" value="1"/>
</dbReference>
<dbReference type="AlphaFoldDB" id="A0A9P5SMI4"/>
<keyword evidence="8" id="KW-0378">Hydrolase</keyword>
<feature type="compositionally biased region" description="Basic and acidic residues" evidence="14">
    <location>
        <begin position="525"/>
        <end position="544"/>
    </location>
</feature>
<keyword evidence="5" id="KW-0004">4Fe-4S</keyword>
<dbReference type="InterPro" id="IPR044298">
    <property type="entry name" value="MIG/MutY"/>
</dbReference>
<keyword evidence="6" id="KW-0479">Metal-binding</keyword>
<dbReference type="SUPFAM" id="SSF55811">
    <property type="entry name" value="Nudix"/>
    <property type="match status" value="1"/>
</dbReference>
<comment type="caution">
    <text evidence="16">The sequence shown here is derived from an EMBL/GenBank/DDBJ whole genome shotgun (WGS) entry which is preliminary data.</text>
</comment>
<dbReference type="SMART" id="SM00478">
    <property type="entry name" value="ENDO3c"/>
    <property type="match status" value="1"/>
</dbReference>
<dbReference type="Pfam" id="PF00730">
    <property type="entry name" value="HhH-GPD"/>
    <property type="match status" value="1"/>
</dbReference>
<gene>
    <name evidence="16" type="ORF">BG006_005837</name>
</gene>
<evidence type="ECO:0000256" key="3">
    <source>
        <dbReference type="ARBA" id="ARBA00012045"/>
    </source>
</evidence>
<evidence type="ECO:0000313" key="17">
    <source>
        <dbReference type="Proteomes" id="UP000696485"/>
    </source>
</evidence>
<dbReference type="FunFam" id="1.10.340.30:FF:000002">
    <property type="entry name" value="Adenine DNA glycosylase"/>
    <property type="match status" value="1"/>
</dbReference>
<dbReference type="InterPro" id="IPR004035">
    <property type="entry name" value="Endouclease-III_FeS-bd_BS"/>
</dbReference>
<dbReference type="InterPro" id="IPR004036">
    <property type="entry name" value="Endonuclease-III-like_CS2"/>
</dbReference>
<dbReference type="InterPro" id="IPR023170">
    <property type="entry name" value="HhH_base_excis_C"/>
</dbReference>
<comment type="cofactor">
    <cofactor evidence="13">
        <name>[4Fe-4S] cluster</name>
        <dbReference type="ChEBI" id="CHEBI:49883"/>
    </cofactor>
    <text evidence="13">Binds 1 [4Fe-4S] cluster.</text>
</comment>
<dbReference type="GO" id="GO:0006298">
    <property type="term" value="P:mismatch repair"/>
    <property type="evidence" value="ECO:0007669"/>
    <property type="project" value="TreeGrafter"/>
</dbReference>
<dbReference type="Gene3D" id="1.10.1670.10">
    <property type="entry name" value="Helix-hairpin-Helix base-excision DNA repair enzymes (C-terminal)"/>
    <property type="match status" value="1"/>
</dbReference>
<dbReference type="EMBL" id="JAAAUY010000332">
    <property type="protein sequence ID" value="KAF9331310.1"/>
    <property type="molecule type" value="Genomic_DNA"/>
</dbReference>
<keyword evidence="10" id="KW-0411">Iron-sulfur</keyword>
<dbReference type="CDD" id="cd00056">
    <property type="entry name" value="ENDO3c"/>
    <property type="match status" value="1"/>
</dbReference>
<comment type="similarity">
    <text evidence="2 13">Belongs to the Nth/MutY family.</text>
</comment>
<evidence type="ECO:0000256" key="6">
    <source>
        <dbReference type="ARBA" id="ARBA00022723"/>
    </source>
</evidence>
<evidence type="ECO:0000256" key="12">
    <source>
        <dbReference type="ARBA" id="ARBA00023295"/>
    </source>
</evidence>
<feature type="domain" description="HhH-GPD" evidence="15">
    <location>
        <begin position="118"/>
        <end position="270"/>
    </location>
</feature>
<evidence type="ECO:0000256" key="11">
    <source>
        <dbReference type="ARBA" id="ARBA00023204"/>
    </source>
</evidence>
<protein>
    <recommendedName>
        <fullName evidence="4 13">Adenine DNA glycosylase</fullName>
        <ecNumber evidence="3 13">3.2.2.31</ecNumber>
    </recommendedName>
</protein>
<evidence type="ECO:0000259" key="15">
    <source>
        <dbReference type="SMART" id="SM00478"/>
    </source>
</evidence>
<dbReference type="GO" id="GO:0034039">
    <property type="term" value="F:8-oxo-7,8-dihydroguanine DNA N-glycosylase activity"/>
    <property type="evidence" value="ECO:0007669"/>
    <property type="project" value="TreeGrafter"/>
</dbReference>
<dbReference type="PANTHER" id="PTHR42944:SF1">
    <property type="entry name" value="ADENINE DNA GLYCOSYLASE"/>
    <property type="match status" value="1"/>
</dbReference>
<feature type="region of interest" description="Disordered" evidence="14">
    <location>
        <begin position="1"/>
        <end position="21"/>
    </location>
</feature>
<keyword evidence="17" id="KW-1185">Reference proteome</keyword>
<keyword evidence="7 13" id="KW-0227">DNA damage</keyword>
<dbReference type="GO" id="GO:0005634">
    <property type="term" value="C:nucleus"/>
    <property type="evidence" value="ECO:0007669"/>
    <property type="project" value="TreeGrafter"/>
</dbReference>
<reference evidence="16" key="1">
    <citation type="journal article" date="2020" name="Fungal Divers.">
        <title>Resolving the Mortierellaceae phylogeny through synthesis of multi-gene phylogenetics and phylogenomics.</title>
        <authorList>
            <person name="Vandepol N."/>
            <person name="Liber J."/>
            <person name="Desiro A."/>
            <person name="Na H."/>
            <person name="Kennedy M."/>
            <person name="Barry K."/>
            <person name="Grigoriev I.V."/>
            <person name="Miller A.N."/>
            <person name="O'Donnell K."/>
            <person name="Stajich J.E."/>
            <person name="Bonito G."/>
        </authorList>
    </citation>
    <scope>NUCLEOTIDE SEQUENCE</scope>
    <source>
        <strain evidence="16">NVP1</strain>
    </source>
</reference>
<dbReference type="PROSITE" id="PS01155">
    <property type="entry name" value="ENDONUCLEASE_III_2"/>
    <property type="match status" value="1"/>
</dbReference>
<feature type="region of interest" description="Disordered" evidence="14">
    <location>
        <begin position="520"/>
        <end position="552"/>
    </location>
</feature>
<evidence type="ECO:0000256" key="5">
    <source>
        <dbReference type="ARBA" id="ARBA00022485"/>
    </source>
</evidence>
<dbReference type="PANTHER" id="PTHR42944">
    <property type="entry name" value="ADENINE DNA GLYCOSYLASE"/>
    <property type="match status" value="1"/>
</dbReference>
<dbReference type="PROSITE" id="PS00764">
    <property type="entry name" value="ENDONUCLEASE_III_1"/>
    <property type="match status" value="1"/>
</dbReference>
<evidence type="ECO:0000256" key="1">
    <source>
        <dbReference type="ARBA" id="ARBA00000843"/>
    </source>
</evidence>
<evidence type="ECO:0000256" key="9">
    <source>
        <dbReference type="ARBA" id="ARBA00023004"/>
    </source>
</evidence>
<dbReference type="InterPro" id="IPR011257">
    <property type="entry name" value="DNA_glycosylase"/>
</dbReference>
<proteinExistence type="inferred from homology"/>
<dbReference type="CDD" id="cd03431">
    <property type="entry name" value="NUDIX_DNA_Glycosylase_C-MutY"/>
    <property type="match status" value="1"/>
</dbReference>
<sequence>MASAKAKTAKPKRRAQSPEARAHAYAHLDHVHSLVPDLEDLVVEASRARADGYHHESYHHFTPKDTCGTLQSDLLAWYDIHYRRLPWRKSFHIGDHSLELELANPGQRAYEVWVSEIMCQQTQVATVIPYYNRWMSTWPTIAALADADLEEVNKVWTGLGYYSRASRLHQGAQKVMKEFNGVLPSDPAVLEKEIPGVGRYTAGAIASHAYNVPAELVDGNVIRVLSRLRAIGGDVKSPKVIDLHWQVAKELIHKERPGCFNQALMELGATVCTPQNPKCGECPVQSNCRAYAEVIDKQRNNMQILGASKKRKTENDDERENDLASICTLCLPGSDVDPKDQGLVTQYPRKAVKKAPRDEECAVAILERIRKVGDSPISEYLLIKRPEKGLLAGMWEFPTVEQDQLDRDKHGKASKDYTLSTYKERSKSSIKFMSDSLGLDWVQGASVSRTDLGSVQHLFSHIKKVYHVEWVMAKDISVTTENRPRKASPEVAWLSEQELATAAIPTGINKTYQLLQKFKAQGQDSKAKKEDPKRKRVAKKEGGDISKFFMSK</sequence>
<evidence type="ECO:0000256" key="4">
    <source>
        <dbReference type="ARBA" id="ARBA00022023"/>
    </source>
</evidence>
<dbReference type="InterPro" id="IPR003265">
    <property type="entry name" value="HhH-GPD_domain"/>
</dbReference>